<dbReference type="AlphaFoldDB" id="A0A251Q0U3"/>
<organism evidence="1 2">
    <name type="scientific">Prunus persica</name>
    <name type="common">Peach</name>
    <name type="synonym">Amygdalus persica</name>
    <dbReference type="NCBI Taxonomy" id="3760"/>
    <lineage>
        <taxon>Eukaryota</taxon>
        <taxon>Viridiplantae</taxon>
        <taxon>Streptophyta</taxon>
        <taxon>Embryophyta</taxon>
        <taxon>Tracheophyta</taxon>
        <taxon>Spermatophyta</taxon>
        <taxon>Magnoliopsida</taxon>
        <taxon>eudicotyledons</taxon>
        <taxon>Gunneridae</taxon>
        <taxon>Pentapetalae</taxon>
        <taxon>rosids</taxon>
        <taxon>fabids</taxon>
        <taxon>Rosales</taxon>
        <taxon>Rosaceae</taxon>
        <taxon>Amygdaloideae</taxon>
        <taxon>Amygdaleae</taxon>
        <taxon>Prunus</taxon>
    </lineage>
</organism>
<evidence type="ECO:0000313" key="1">
    <source>
        <dbReference type="EMBL" id="ONI17439.1"/>
    </source>
</evidence>
<gene>
    <name evidence="1" type="ORF">PRUPE_3G159300</name>
</gene>
<proteinExistence type="predicted"/>
<keyword evidence="2" id="KW-1185">Reference proteome</keyword>
<reference evidence="1 2" key="1">
    <citation type="journal article" date="2013" name="Nat. Genet.">
        <title>The high-quality draft genome of peach (Prunus persica) identifies unique patterns of genetic diversity, domestication and genome evolution.</title>
        <authorList>
            <consortium name="International Peach Genome Initiative"/>
            <person name="Verde I."/>
            <person name="Abbott A.G."/>
            <person name="Scalabrin S."/>
            <person name="Jung S."/>
            <person name="Shu S."/>
            <person name="Marroni F."/>
            <person name="Zhebentyayeva T."/>
            <person name="Dettori M.T."/>
            <person name="Grimwood J."/>
            <person name="Cattonaro F."/>
            <person name="Zuccolo A."/>
            <person name="Rossini L."/>
            <person name="Jenkins J."/>
            <person name="Vendramin E."/>
            <person name="Meisel L.A."/>
            <person name="Decroocq V."/>
            <person name="Sosinski B."/>
            <person name="Prochnik S."/>
            <person name="Mitros T."/>
            <person name="Policriti A."/>
            <person name="Cipriani G."/>
            <person name="Dondini L."/>
            <person name="Ficklin S."/>
            <person name="Goodstein D.M."/>
            <person name="Xuan P."/>
            <person name="Del Fabbro C."/>
            <person name="Aramini V."/>
            <person name="Copetti D."/>
            <person name="Gonzalez S."/>
            <person name="Horner D.S."/>
            <person name="Falchi R."/>
            <person name="Lucas S."/>
            <person name="Mica E."/>
            <person name="Maldonado J."/>
            <person name="Lazzari B."/>
            <person name="Bielenberg D."/>
            <person name="Pirona R."/>
            <person name="Miculan M."/>
            <person name="Barakat A."/>
            <person name="Testolin R."/>
            <person name="Stella A."/>
            <person name="Tartarini S."/>
            <person name="Tonutti P."/>
            <person name="Arus P."/>
            <person name="Orellana A."/>
            <person name="Wells C."/>
            <person name="Main D."/>
            <person name="Vizzotto G."/>
            <person name="Silva H."/>
            <person name="Salamini F."/>
            <person name="Schmutz J."/>
            <person name="Morgante M."/>
            <person name="Rokhsar D.S."/>
        </authorList>
    </citation>
    <scope>NUCLEOTIDE SEQUENCE [LARGE SCALE GENOMIC DNA]</scope>
    <source>
        <strain evidence="2">cv. Nemared</strain>
    </source>
</reference>
<accession>A0A251Q0U3</accession>
<name>A0A251Q0U3_PRUPE</name>
<dbReference type="EMBL" id="CM007653">
    <property type="protein sequence ID" value="ONI17439.1"/>
    <property type="molecule type" value="Genomic_DNA"/>
</dbReference>
<evidence type="ECO:0000313" key="2">
    <source>
        <dbReference type="Proteomes" id="UP000006882"/>
    </source>
</evidence>
<dbReference type="Proteomes" id="UP000006882">
    <property type="component" value="Chromosome G3"/>
</dbReference>
<protein>
    <submittedName>
        <fullName evidence="1">Uncharacterized protein</fullName>
    </submittedName>
</protein>
<dbReference type="Gramene" id="ONI17439">
    <property type="protein sequence ID" value="ONI17439"/>
    <property type="gene ID" value="PRUPE_3G159300"/>
</dbReference>
<sequence>MAENSCDLNSHSQSPSLQGIQWGCKHMLLSRVIYSCTTLKSHEIILKINSKILVLKKINMPLKIQKDNNSFVLTSLIRKPEDKFKNGIICQNHVST</sequence>